<dbReference type="InterPro" id="IPR032710">
    <property type="entry name" value="NTF2-like_dom_sf"/>
</dbReference>
<dbReference type="PANTHER" id="PTHR34003">
    <property type="entry name" value="BLL2395 PROTEIN"/>
    <property type="match status" value="1"/>
</dbReference>
<reference evidence="1 2" key="1">
    <citation type="submission" date="2013-01" db="EMBL/GenBank/DDBJ databases">
        <authorList>
            <person name="Harkins D.M."/>
            <person name="Durkin A.S."/>
            <person name="Brinkac L.M."/>
            <person name="Haft D.H."/>
            <person name="Selengut J.D."/>
            <person name="Sanka R."/>
            <person name="DePew J."/>
            <person name="Purushe J."/>
            <person name="Hartskeerl R.A."/>
            <person name="Ahmed A."/>
            <person name="van der Linden H."/>
            <person name="Goris M.G.A."/>
            <person name="Vinetz J.M."/>
            <person name="Sutton G.G."/>
            <person name="Nierman W.C."/>
            <person name="Fouts D.E."/>
        </authorList>
    </citation>
    <scope>NUCLEOTIDE SEQUENCE [LARGE SCALE GENOMIC DNA]</scope>
    <source>
        <strain evidence="1 2">Brem 328</strain>
    </source>
</reference>
<accession>A0ABC9SF00</accession>
<dbReference type="Gene3D" id="3.10.450.50">
    <property type="match status" value="1"/>
</dbReference>
<dbReference type="PANTHER" id="PTHR34003:SF2">
    <property type="entry name" value="SNOAL-LIKE DOMAIN-CONTAINING PROTEIN"/>
    <property type="match status" value="1"/>
</dbReference>
<evidence type="ECO:0008006" key="3">
    <source>
        <dbReference type="Google" id="ProtNLM"/>
    </source>
</evidence>
<dbReference type="SUPFAM" id="SSF54427">
    <property type="entry name" value="NTF2-like"/>
    <property type="match status" value="1"/>
</dbReference>
<dbReference type="EMBL" id="AHMS02000034">
    <property type="protein sequence ID" value="EMN16334.1"/>
    <property type="molecule type" value="Genomic_DNA"/>
</dbReference>
<gene>
    <name evidence="1" type="ORF">LEP1GSC056_3247</name>
</gene>
<name>A0ABC9SF00_LEPBO</name>
<dbReference type="Proteomes" id="UP000012166">
    <property type="component" value="Unassembled WGS sequence"/>
</dbReference>
<dbReference type="AlphaFoldDB" id="A0ABC9SF00"/>
<evidence type="ECO:0000313" key="2">
    <source>
        <dbReference type="Proteomes" id="UP000012166"/>
    </source>
</evidence>
<evidence type="ECO:0000313" key="1">
    <source>
        <dbReference type="EMBL" id="EMN16334.1"/>
    </source>
</evidence>
<protein>
    <recommendedName>
        <fullName evidence="3">SnoaL-like domain protein</fullName>
    </recommendedName>
</protein>
<proteinExistence type="predicted"/>
<organism evidence="1 2">
    <name type="scientific">Leptospira borgpetersenii str. Brem 328</name>
    <dbReference type="NCBI Taxonomy" id="1049780"/>
    <lineage>
        <taxon>Bacteria</taxon>
        <taxon>Pseudomonadati</taxon>
        <taxon>Spirochaetota</taxon>
        <taxon>Spirochaetia</taxon>
        <taxon>Leptospirales</taxon>
        <taxon>Leptospiraceae</taxon>
        <taxon>Leptospira</taxon>
    </lineage>
</organism>
<comment type="caution">
    <text evidence="1">The sequence shown here is derived from an EMBL/GenBank/DDBJ whole genome shotgun (WGS) entry which is preliminary data.</text>
</comment>
<sequence>MNIQTQSIKKNVSKLNEMILAGDVIKAFEEFYHPNVVMQENTQNPTVGFEANLAREKDFVSKAKWNHAEVLGTIVDEEKNRSVVEWVVDYIHKEWGTLKRHKRVFKLGKMERSFTKGSTTLSVDVVRDKKLFFLSRSYLIAIRLMFRL</sequence>